<evidence type="ECO:0000313" key="2">
    <source>
        <dbReference type="Proteomes" id="UP000004090"/>
    </source>
</evidence>
<dbReference type="EMBL" id="ABAW02000024">
    <property type="protein sequence ID" value="EDP10581.1"/>
    <property type="molecule type" value="Genomic_DNA"/>
</dbReference>
<accession>A8REM4</accession>
<dbReference type="HOGENOM" id="CLU_079190_1_0_9"/>
<reference evidence="1 2" key="1">
    <citation type="submission" date="2007-09" db="EMBL/GenBank/DDBJ databases">
        <title>Draft genome sequence of Eubacterium dolichum (DSM 3991).</title>
        <authorList>
            <person name="Sudarsanam P."/>
            <person name="Ley R."/>
            <person name="Guruge J."/>
            <person name="Turnbaugh P.J."/>
            <person name="Mahowald M."/>
            <person name="Liep D."/>
            <person name="Gordon J."/>
        </authorList>
    </citation>
    <scope>NUCLEOTIDE SEQUENCE [LARGE SCALE GENOMIC DNA]</scope>
    <source>
        <strain evidence="1 2">DSM 3991</strain>
    </source>
</reference>
<dbReference type="PANTHER" id="PTHR35276:SF1">
    <property type="entry name" value="TRNA (MNM(5)S(2)U34)-METHYLTRANSFERASE, CHLOROPLASTIC"/>
    <property type="match status" value="1"/>
</dbReference>
<keyword evidence="1" id="KW-0489">Methyltransferase</keyword>
<dbReference type="CDD" id="cd02440">
    <property type="entry name" value="AdoMet_MTases"/>
    <property type="match status" value="1"/>
</dbReference>
<proteinExistence type="predicted"/>
<gene>
    <name evidence="1" type="ORF">EUBDOL_01832</name>
</gene>
<dbReference type="Proteomes" id="UP000004090">
    <property type="component" value="Unassembled WGS sequence"/>
</dbReference>
<dbReference type="InterPro" id="IPR029063">
    <property type="entry name" value="SAM-dependent_MTases_sf"/>
</dbReference>
<dbReference type="Pfam" id="PF06962">
    <property type="entry name" value="rRNA_methylase"/>
    <property type="match status" value="1"/>
</dbReference>
<protein>
    <submittedName>
        <fullName evidence="1">Putative rRNA methylase</fullName>
    </submittedName>
</protein>
<dbReference type="Gene3D" id="3.40.50.150">
    <property type="entry name" value="Vaccinia Virus protein VP39"/>
    <property type="match status" value="1"/>
</dbReference>
<dbReference type="PANTHER" id="PTHR35276">
    <property type="entry name" value="S-ADENOSYL-L-METHIONINE-DEPENDENT METHYLTRANSFERASES SUPERFAMILY PROTEIN"/>
    <property type="match status" value="1"/>
</dbReference>
<dbReference type="GO" id="GO:0032259">
    <property type="term" value="P:methylation"/>
    <property type="evidence" value="ECO:0007669"/>
    <property type="project" value="UniProtKB-KW"/>
</dbReference>
<dbReference type="SUPFAM" id="SSF53335">
    <property type="entry name" value="S-adenosyl-L-methionine-dependent methyltransferases"/>
    <property type="match status" value="1"/>
</dbReference>
<dbReference type="AlphaFoldDB" id="A8REM4"/>
<dbReference type="STRING" id="428127.EUBDOL_01832"/>
<name>A8REM4_9FIRM</name>
<comment type="caution">
    <text evidence="1">The sequence shown here is derived from an EMBL/GenBank/DDBJ whole genome shotgun (WGS) entry which is preliminary data.</text>
</comment>
<keyword evidence="1" id="KW-0808">Transferase</keyword>
<reference evidence="1 2" key="2">
    <citation type="submission" date="2007-09" db="EMBL/GenBank/DDBJ databases">
        <authorList>
            <person name="Fulton L."/>
            <person name="Clifton S."/>
            <person name="Fulton B."/>
            <person name="Xu J."/>
            <person name="Minx P."/>
            <person name="Pepin K.H."/>
            <person name="Johnson M."/>
            <person name="Thiruvilangam P."/>
            <person name="Bhonagiri V."/>
            <person name="Nash W.E."/>
            <person name="Mardis E.R."/>
            <person name="Wilson R.K."/>
        </authorList>
    </citation>
    <scope>NUCLEOTIDE SEQUENCE [LARGE SCALE GENOMIC DNA]</scope>
    <source>
        <strain evidence="1 2">DSM 3991</strain>
    </source>
</reference>
<dbReference type="eggNOG" id="COG0144">
    <property type="taxonomic scope" value="Bacteria"/>
</dbReference>
<dbReference type="GO" id="GO:0008168">
    <property type="term" value="F:methyltransferase activity"/>
    <property type="evidence" value="ECO:0007669"/>
    <property type="project" value="UniProtKB-KW"/>
</dbReference>
<evidence type="ECO:0000313" key="1">
    <source>
        <dbReference type="EMBL" id="EDP10581.1"/>
    </source>
</evidence>
<dbReference type="InterPro" id="IPR010719">
    <property type="entry name" value="MnmM_MeTrfase"/>
</dbReference>
<sequence length="188" mass="20873">MGSDDVKKIVEMTHDIMRNYTKSKGIAVDFTMGNGYDTLFLAQQDFAKVIAFDIQEESLMRTKALLQQEKQLAKVNLICDGHENLDAYVSAFDVGIFNFGYLPQTDKCVTTKLATSKIAVEKALACLAVHGVLLLVLYPGHEEGKKEADYFLEKAKALPSKQFAICHIALMNKKQAPSILVIERQAKG</sequence>
<organism evidence="1 2">
    <name type="scientific">Amedibacillus dolichus DSM 3991</name>
    <dbReference type="NCBI Taxonomy" id="428127"/>
    <lineage>
        <taxon>Bacteria</taxon>
        <taxon>Bacillati</taxon>
        <taxon>Bacillota</taxon>
        <taxon>Erysipelotrichia</taxon>
        <taxon>Erysipelotrichales</taxon>
        <taxon>Erysipelotrichaceae</taxon>
        <taxon>Amedibacillus</taxon>
    </lineage>
</organism>